<reference evidence="1 2" key="1">
    <citation type="submission" date="2014-10" db="EMBL/GenBank/DDBJ databases">
        <title>Draft genome of the hookworm Ancylostoma caninum.</title>
        <authorList>
            <person name="Mitreva M."/>
        </authorList>
    </citation>
    <scope>NUCLEOTIDE SEQUENCE [LARGE SCALE GENOMIC DNA]</scope>
    <source>
        <strain evidence="1 2">Baltimore</strain>
    </source>
</reference>
<dbReference type="Proteomes" id="UP000252519">
    <property type="component" value="Unassembled WGS sequence"/>
</dbReference>
<sequence length="91" mass="11123">MNLFLYSDRKKKRIQCSDMSLCLVKLWRSRSKNLLSFHQRFQKRRNPRPRQRRYLKQELPSQQSREQSHERCHPLFSLSTECTQGLTLPFL</sequence>
<gene>
    <name evidence="1" type="ORF">ANCCAN_22957</name>
</gene>
<evidence type="ECO:0000313" key="1">
    <source>
        <dbReference type="EMBL" id="RCN31261.1"/>
    </source>
</evidence>
<proteinExistence type="predicted"/>
<name>A0A368FGA0_ANCCA</name>
<comment type="caution">
    <text evidence="1">The sequence shown here is derived from an EMBL/GenBank/DDBJ whole genome shotgun (WGS) entry which is preliminary data.</text>
</comment>
<dbReference type="EMBL" id="JOJR01001343">
    <property type="protein sequence ID" value="RCN31261.1"/>
    <property type="molecule type" value="Genomic_DNA"/>
</dbReference>
<dbReference type="AlphaFoldDB" id="A0A368FGA0"/>
<accession>A0A368FGA0</accession>
<organism evidence="1 2">
    <name type="scientific">Ancylostoma caninum</name>
    <name type="common">Dog hookworm</name>
    <dbReference type="NCBI Taxonomy" id="29170"/>
    <lineage>
        <taxon>Eukaryota</taxon>
        <taxon>Metazoa</taxon>
        <taxon>Ecdysozoa</taxon>
        <taxon>Nematoda</taxon>
        <taxon>Chromadorea</taxon>
        <taxon>Rhabditida</taxon>
        <taxon>Rhabditina</taxon>
        <taxon>Rhabditomorpha</taxon>
        <taxon>Strongyloidea</taxon>
        <taxon>Ancylostomatidae</taxon>
        <taxon>Ancylostomatinae</taxon>
        <taxon>Ancylostoma</taxon>
    </lineage>
</organism>
<keyword evidence="2" id="KW-1185">Reference proteome</keyword>
<evidence type="ECO:0000313" key="2">
    <source>
        <dbReference type="Proteomes" id="UP000252519"/>
    </source>
</evidence>
<protein>
    <submittedName>
        <fullName evidence="1">Uncharacterized protein</fullName>
    </submittedName>
</protein>